<sequence>MSTLRLRRFTKILAIPAAITLSMFAVQPALASPVSCGNTSLGIRIVTVDPGLVGGYCYATNGNLDLSFPSGLDLISKNGNNSLLTYSQASDGLSGSFSLDGSLWSSYEHLYLGFHFGNAGDTSASNPDSFIVELARANISGTWALTGTDLNLVKLNALSNIYLFKQGDNVGIPPSEIPEPKTLGLVGLALLAAALKRKK</sequence>
<protein>
    <recommendedName>
        <fullName evidence="2">Ice-binding protein C-terminal domain-containing protein</fullName>
    </recommendedName>
</protein>
<evidence type="ECO:0000313" key="4">
    <source>
        <dbReference type="Proteomes" id="UP000562027"/>
    </source>
</evidence>
<reference evidence="3 4" key="1">
    <citation type="submission" date="2020-08" db="EMBL/GenBank/DDBJ databases">
        <title>Functional genomics of gut bacteria from endangered species of beetles.</title>
        <authorList>
            <person name="Carlos-Shanley C."/>
        </authorList>
    </citation>
    <scope>NUCLEOTIDE SEQUENCE [LARGE SCALE GENOMIC DNA]</scope>
    <source>
        <strain evidence="3 4">S00239</strain>
    </source>
</reference>
<evidence type="ECO:0000256" key="1">
    <source>
        <dbReference type="SAM" id="SignalP"/>
    </source>
</evidence>
<accession>A0A840L961</accession>
<gene>
    <name evidence="3" type="ORF">HNP55_001812</name>
</gene>
<dbReference type="Pfam" id="PF07589">
    <property type="entry name" value="PEP-CTERM"/>
    <property type="match status" value="1"/>
</dbReference>
<dbReference type="RefSeq" id="WP_184298413.1">
    <property type="nucleotide sequence ID" value="NZ_JACHLP010000003.1"/>
</dbReference>
<name>A0A840L961_9BURK</name>
<keyword evidence="4" id="KW-1185">Reference proteome</keyword>
<dbReference type="NCBIfam" id="TIGR02595">
    <property type="entry name" value="PEP_CTERM"/>
    <property type="match status" value="1"/>
</dbReference>
<feature type="chain" id="PRO_5032892253" description="Ice-binding protein C-terminal domain-containing protein" evidence="1">
    <location>
        <begin position="32"/>
        <end position="199"/>
    </location>
</feature>
<feature type="domain" description="Ice-binding protein C-terminal" evidence="2">
    <location>
        <begin position="177"/>
        <end position="198"/>
    </location>
</feature>
<proteinExistence type="predicted"/>
<evidence type="ECO:0000259" key="2">
    <source>
        <dbReference type="Pfam" id="PF07589"/>
    </source>
</evidence>
<comment type="caution">
    <text evidence="3">The sequence shown here is derived from an EMBL/GenBank/DDBJ whole genome shotgun (WGS) entry which is preliminary data.</text>
</comment>
<dbReference type="EMBL" id="JACHLP010000003">
    <property type="protein sequence ID" value="MBB4843293.1"/>
    <property type="molecule type" value="Genomic_DNA"/>
</dbReference>
<dbReference type="InterPro" id="IPR013424">
    <property type="entry name" value="Ice-binding_C"/>
</dbReference>
<dbReference type="Proteomes" id="UP000562027">
    <property type="component" value="Unassembled WGS sequence"/>
</dbReference>
<keyword evidence="1" id="KW-0732">Signal</keyword>
<organism evidence="3 4">
    <name type="scientific">Roseateles oligotrophus</name>
    <dbReference type="NCBI Taxonomy" id="1769250"/>
    <lineage>
        <taxon>Bacteria</taxon>
        <taxon>Pseudomonadati</taxon>
        <taxon>Pseudomonadota</taxon>
        <taxon>Betaproteobacteria</taxon>
        <taxon>Burkholderiales</taxon>
        <taxon>Sphaerotilaceae</taxon>
        <taxon>Roseateles</taxon>
    </lineage>
</organism>
<dbReference type="AlphaFoldDB" id="A0A840L961"/>
<feature type="signal peptide" evidence="1">
    <location>
        <begin position="1"/>
        <end position="31"/>
    </location>
</feature>
<evidence type="ECO:0000313" key="3">
    <source>
        <dbReference type="EMBL" id="MBB4843293.1"/>
    </source>
</evidence>